<dbReference type="GO" id="GO:0006633">
    <property type="term" value="P:fatty acid biosynthetic process"/>
    <property type="evidence" value="ECO:0007669"/>
    <property type="project" value="InterPro"/>
</dbReference>
<evidence type="ECO:0000256" key="1">
    <source>
        <dbReference type="SAM" id="MobiDB-lite"/>
    </source>
</evidence>
<dbReference type="InterPro" id="IPR038917">
    <property type="entry name" value="Malonyl_CoA_deC"/>
</dbReference>
<dbReference type="InterPro" id="IPR038351">
    <property type="entry name" value="MCD_N_sf"/>
</dbReference>
<sequence>MMQPSPNLTASPDSVPIVLTNTSYNNGGIPFVLSDLKASPCSQTVETLASRCFKDRVKLLLALAKEYGVNREQISLLMNERSLGDDGELRSTNNEALSTVSYRIEWNMRHALKPTYETLFQMLNTHPGGLQFFFHRHRQWWRPLTETAVAEHHIVGSSAKEPHVSTTEREFKKEPKA</sequence>
<evidence type="ECO:0000313" key="3">
    <source>
        <dbReference type="Proteomes" id="UP000712600"/>
    </source>
</evidence>
<dbReference type="GO" id="GO:0005759">
    <property type="term" value="C:mitochondrial matrix"/>
    <property type="evidence" value="ECO:0007669"/>
    <property type="project" value="TreeGrafter"/>
</dbReference>
<name>A0A8S9NM95_BRACR</name>
<protein>
    <submittedName>
        <fullName evidence="2">Uncharacterized protein</fullName>
    </submittedName>
</protein>
<proteinExistence type="predicted"/>
<evidence type="ECO:0000313" key="2">
    <source>
        <dbReference type="EMBL" id="KAF3506228.1"/>
    </source>
</evidence>
<dbReference type="GO" id="GO:2001294">
    <property type="term" value="P:malonyl-CoA catabolic process"/>
    <property type="evidence" value="ECO:0007669"/>
    <property type="project" value="TreeGrafter"/>
</dbReference>
<gene>
    <name evidence="2" type="ORF">F2Q69_00004946</name>
</gene>
<comment type="caution">
    <text evidence="2">The sequence shown here is derived from an EMBL/GenBank/DDBJ whole genome shotgun (WGS) entry which is preliminary data.</text>
</comment>
<accession>A0A8S9NM95</accession>
<dbReference type="AlphaFoldDB" id="A0A8S9NM95"/>
<dbReference type="GO" id="GO:0006085">
    <property type="term" value="P:acetyl-CoA biosynthetic process"/>
    <property type="evidence" value="ECO:0007669"/>
    <property type="project" value="TreeGrafter"/>
</dbReference>
<dbReference type="Gene3D" id="1.20.140.90">
    <property type="entry name" value="Malonyl-CoA decarboxylase, oligemerization domain"/>
    <property type="match status" value="1"/>
</dbReference>
<reference evidence="2" key="1">
    <citation type="submission" date="2019-12" db="EMBL/GenBank/DDBJ databases">
        <title>Genome sequencing and annotation of Brassica cretica.</title>
        <authorList>
            <person name="Studholme D.J."/>
            <person name="Sarris P."/>
        </authorList>
    </citation>
    <scope>NUCLEOTIDE SEQUENCE</scope>
    <source>
        <strain evidence="2">PFS-109/04</strain>
        <tissue evidence="2">Leaf</tissue>
    </source>
</reference>
<dbReference type="GO" id="GO:0050080">
    <property type="term" value="F:malonyl-CoA decarboxylase activity"/>
    <property type="evidence" value="ECO:0007669"/>
    <property type="project" value="InterPro"/>
</dbReference>
<dbReference type="PANTHER" id="PTHR28641">
    <property type="match status" value="1"/>
</dbReference>
<dbReference type="PANTHER" id="PTHR28641:SF1">
    <property type="entry name" value="MALONYL-COA DECARBOXYLASE, MITOCHONDRIAL"/>
    <property type="match status" value="1"/>
</dbReference>
<dbReference type="GO" id="GO:0005782">
    <property type="term" value="C:peroxisomal matrix"/>
    <property type="evidence" value="ECO:0007669"/>
    <property type="project" value="TreeGrafter"/>
</dbReference>
<dbReference type="Proteomes" id="UP000712600">
    <property type="component" value="Unassembled WGS sequence"/>
</dbReference>
<organism evidence="2 3">
    <name type="scientific">Brassica cretica</name>
    <name type="common">Mustard</name>
    <dbReference type="NCBI Taxonomy" id="69181"/>
    <lineage>
        <taxon>Eukaryota</taxon>
        <taxon>Viridiplantae</taxon>
        <taxon>Streptophyta</taxon>
        <taxon>Embryophyta</taxon>
        <taxon>Tracheophyta</taxon>
        <taxon>Spermatophyta</taxon>
        <taxon>Magnoliopsida</taxon>
        <taxon>eudicotyledons</taxon>
        <taxon>Gunneridae</taxon>
        <taxon>Pentapetalae</taxon>
        <taxon>rosids</taxon>
        <taxon>malvids</taxon>
        <taxon>Brassicales</taxon>
        <taxon>Brassicaceae</taxon>
        <taxon>Brassiceae</taxon>
        <taxon>Brassica</taxon>
    </lineage>
</organism>
<feature type="region of interest" description="Disordered" evidence="1">
    <location>
        <begin position="158"/>
        <end position="177"/>
    </location>
</feature>
<dbReference type="EMBL" id="QGKX02001521">
    <property type="protein sequence ID" value="KAF3506228.1"/>
    <property type="molecule type" value="Genomic_DNA"/>
</dbReference>